<dbReference type="PANTHER" id="PTHR12526:SF638">
    <property type="entry name" value="SPORE COAT PROTEIN SA"/>
    <property type="match status" value="1"/>
</dbReference>
<keyword evidence="3" id="KW-1185">Reference proteome</keyword>
<evidence type="ECO:0000313" key="3">
    <source>
        <dbReference type="Proteomes" id="UP001198602"/>
    </source>
</evidence>
<evidence type="ECO:0000259" key="1">
    <source>
        <dbReference type="Pfam" id="PF13579"/>
    </source>
</evidence>
<dbReference type="Pfam" id="PF13692">
    <property type="entry name" value="Glyco_trans_1_4"/>
    <property type="match status" value="1"/>
</dbReference>
<dbReference type="Pfam" id="PF13579">
    <property type="entry name" value="Glyco_trans_4_4"/>
    <property type="match status" value="1"/>
</dbReference>
<evidence type="ECO:0000313" key="2">
    <source>
        <dbReference type="EMBL" id="MCA1854628.1"/>
    </source>
</evidence>
<gene>
    <name evidence="2" type="ORF">LE190_01630</name>
</gene>
<dbReference type="PANTHER" id="PTHR12526">
    <property type="entry name" value="GLYCOSYLTRANSFERASE"/>
    <property type="match status" value="1"/>
</dbReference>
<dbReference type="CDD" id="cd03808">
    <property type="entry name" value="GT4_CapM-like"/>
    <property type="match status" value="1"/>
</dbReference>
<sequence>MKRKIVISINTAWNIYNFRAGLIQAMLGAGYEVIALAPHDQYSARLEELGCKVVDIPMDNNGTHPGRDLLLLVRYYFALRALRPHAFLGYTVKPNVYGSLAAHALGIPVVNNIAGLGATFIRDSLVTKVVKALYKAALKRSHKVFFQNADDLALFTGAGLVPQASTGLLPGSGLNLDHYVPAPLEVTAGRPFRFLLVARMLKDKGIEEYVEAARLVRAQHPAVEFHLLGADGRNNPNGIPAAAMAAWVSEGLVTYHGKTEDVRPYLAATDCVVLPSYREGVPRSLLEAAAMARPVIATDVVGCRDAVQDKLTGMLCEVRSPASLADKMHAMLALSSAERAAMGAAGRSMVEEKFDEQIVIQKYLQALNAVAKPLSAQPSWQTRSAKR</sequence>
<reference evidence="2 3" key="1">
    <citation type="submission" date="2021-07" db="EMBL/GenBank/DDBJ databases">
        <title>Characterization of Violacein-producing bacteria and related species.</title>
        <authorList>
            <person name="Wilson H.S."/>
            <person name="De Leon M.E."/>
        </authorList>
    </citation>
    <scope>NUCLEOTIDE SEQUENCE [LARGE SCALE GENOMIC DNA]</scope>
    <source>
        <strain evidence="2 3">HSC-2F05</strain>
    </source>
</reference>
<comment type="caution">
    <text evidence="2">The sequence shown here is derived from an EMBL/GenBank/DDBJ whole genome shotgun (WGS) entry which is preliminary data.</text>
</comment>
<dbReference type="SUPFAM" id="SSF53756">
    <property type="entry name" value="UDP-Glycosyltransferase/glycogen phosphorylase"/>
    <property type="match status" value="1"/>
</dbReference>
<organism evidence="2 3">
    <name type="scientific">Massilia hydrophila</name>
    <dbReference type="NCBI Taxonomy" id="3044279"/>
    <lineage>
        <taxon>Bacteria</taxon>
        <taxon>Pseudomonadati</taxon>
        <taxon>Pseudomonadota</taxon>
        <taxon>Betaproteobacteria</taxon>
        <taxon>Burkholderiales</taxon>
        <taxon>Oxalobacteraceae</taxon>
        <taxon>Telluria group</taxon>
        <taxon>Massilia</taxon>
    </lineage>
</organism>
<proteinExistence type="predicted"/>
<dbReference type="EMBL" id="JAHYBX010000001">
    <property type="protein sequence ID" value="MCA1854628.1"/>
    <property type="molecule type" value="Genomic_DNA"/>
</dbReference>
<feature type="domain" description="Glycosyltransferase subfamily 4-like N-terminal" evidence="1">
    <location>
        <begin position="21"/>
        <end position="163"/>
    </location>
</feature>
<dbReference type="Gene3D" id="3.40.50.2000">
    <property type="entry name" value="Glycogen Phosphorylase B"/>
    <property type="match status" value="2"/>
</dbReference>
<name>A0ABS7Y4N5_9BURK</name>
<dbReference type="InterPro" id="IPR028098">
    <property type="entry name" value="Glyco_trans_4-like_N"/>
</dbReference>
<accession>A0ABS7Y4N5</accession>
<dbReference type="Proteomes" id="UP001198602">
    <property type="component" value="Unassembled WGS sequence"/>
</dbReference>
<dbReference type="RefSeq" id="WP_225237081.1">
    <property type="nucleotide sequence ID" value="NZ_JAHYBX010000001.1"/>
</dbReference>
<protein>
    <submittedName>
        <fullName evidence="2">Glycosyltransferase family 4 protein</fullName>
    </submittedName>
</protein>